<name>A0ABP4RKN1_9ACTN</name>
<reference evidence="2" key="1">
    <citation type="journal article" date="2019" name="Int. J. Syst. Evol. Microbiol.">
        <title>The Global Catalogue of Microorganisms (GCM) 10K type strain sequencing project: providing services to taxonomists for standard genome sequencing and annotation.</title>
        <authorList>
            <consortium name="The Broad Institute Genomics Platform"/>
            <consortium name="The Broad Institute Genome Sequencing Center for Infectious Disease"/>
            <person name="Wu L."/>
            <person name="Ma J."/>
        </authorList>
    </citation>
    <scope>NUCLEOTIDE SEQUENCE [LARGE SCALE GENOMIC DNA]</scope>
    <source>
        <strain evidence="2">JCM 14718</strain>
    </source>
</reference>
<dbReference type="EMBL" id="BAAANY010000001">
    <property type="protein sequence ID" value="GAA1656308.1"/>
    <property type="molecule type" value="Genomic_DNA"/>
</dbReference>
<organism evidence="1 2">
    <name type="scientific">Fodinicola feengrottensis</name>
    <dbReference type="NCBI Taxonomy" id="435914"/>
    <lineage>
        <taxon>Bacteria</taxon>
        <taxon>Bacillati</taxon>
        <taxon>Actinomycetota</taxon>
        <taxon>Actinomycetes</taxon>
        <taxon>Mycobacteriales</taxon>
        <taxon>Fodinicola</taxon>
    </lineage>
</organism>
<dbReference type="Proteomes" id="UP001500618">
    <property type="component" value="Unassembled WGS sequence"/>
</dbReference>
<gene>
    <name evidence="1" type="ORF">GCM10009765_02050</name>
</gene>
<proteinExistence type="predicted"/>
<accession>A0ABP4RKN1</accession>
<comment type="caution">
    <text evidence="1">The sequence shown here is derived from an EMBL/GenBank/DDBJ whole genome shotgun (WGS) entry which is preliminary data.</text>
</comment>
<sequence length="117" mass="14042">MDDDFSELRHEFEAADGSFLIGLRSRLEWDRAAFSRLEQAMRAACSRCQGQDLLERWMADGFHYVSRFVRDWTSHPNFPRPEPLSYHHDCLERLDDLADWFFHGSHNYQDPHVWRDL</sequence>
<keyword evidence="2" id="KW-1185">Reference proteome</keyword>
<evidence type="ECO:0000313" key="2">
    <source>
        <dbReference type="Proteomes" id="UP001500618"/>
    </source>
</evidence>
<dbReference type="RefSeq" id="WP_344306241.1">
    <property type="nucleotide sequence ID" value="NZ_BAAANY010000001.1"/>
</dbReference>
<evidence type="ECO:0000313" key="1">
    <source>
        <dbReference type="EMBL" id="GAA1656308.1"/>
    </source>
</evidence>
<protein>
    <submittedName>
        <fullName evidence="1">Uncharacterized protein</fullName>
    </submittedName>
</protein>